<protein>
    <submittedName>
        <fullName evidence="1">Uncharacterized protein</fullName>
    </submittedName>
</protein>
<dbReference type="Proteomes" id="UP000219259">
    <property type="component" value="Unassembled WGS sequence"/>
</dbReference>
<dbReference type="AlphaFoldDB" id="A0A2A6EAF4"/>
<accession>A0A2A6EAF4</accession>
<comment type="caution">
    <text evidence="1">The sequence shown here is derived from an EMBL/GenBank/DDBJ whole genome shotgun (WGS) entry which is preliminary data.</text>
</comment>
<evidence type="ECO:0000313" key="2">
    <source>
        <dbReference type="Proteomes" id="UP000219259"/>
    </source>
</evidence>
<name>A0A2A6EAF4_TANFO</name>
<dbReference type="EMBL" id="NSLJ01000007">
    <property type="protein sequence ID" value="PDP44428.1"/>
    <property type="molecule type" value="Genomic_DNA"/>
</dbReference>
<organism evidence="1 2">
    <name type="scientific">Tannerella forsythia</name>
    <name type="common">Bacteroides forsythus</name>
    <dbReference type="NCBI Taxonomy" id="28112"/>
    <lineage>
        <taxon>Bacteria</taxon>
        <taxon>Pseudomonadati</taxon>
        <taxon>Bacteroidota</taxon>
        <taxon>Bacteroidia</taxon>
        <taxon>Bacteroidales</taxon>
        <taxon>Tannerellaceae</taxon>
        <taxon>Tannerella</taxon>
    </lineage>
</organism>
<proteinExistence type="predicted"/>
<sequence>MSKKSLILVLQSKINHLSTDMPKIQIKSEKLTPFGGIFSVMDKFEHVMSPVIDRILGIRDVLRMAIDIAKLSVP</sequence>
<evidence type="ECO:0000313" key="1">
    <source>
        <dbReference type="EMBL" id="PDP44428.1"/>
    </source>
</evidence>
<gene>
    <name evidence="1" type="ORF">CLI86_04115</name>
</gene>
<reference evidence="1 2" key="1">
    <citation type="submission" date="2017-09" db="EMBL/GenBank/DDBJ databases">
        <title>Phase variable restriction modification systems are present in the genome sequences of periodontal pathogens Prevotella intermedia, Tannerella forsythia and Porphyromonas gingivalis.</title>
        <authorList>
            <person name="Haigh R.D."/>
            <person name="Crawford L."/>
            <person name="Ralph J."/>
            <person name="Wanford J."/>
            <person name="Vartoukian S.R."/>
            <person name="Hijazib K."/>
            <person name="Wade W."/>
            <person name="Oggioni M.R."/>
        </authorList>
    </citation>
    <scope>NUCLEOTIDE SEQUENCE [LARGE SCALE GENOMIC DNA]</scope>
    <source>
        <strain evidence="1 2">WW11663</strain>
    </source>
</reference>